<dbReference type="PANTHER" id="PTHR46915:SF2">
    <property type="entry name" value="UBIQUITIN-LIKE PROTEASE 4"/>
    <property type="match status" value="1"/>
</dbReference>
<evidence type="ECO:0000256" key="2">
    <source>
        <dbReference type="ARBA" id="ARBA00022670"/>
    </source>
</evidence>
<dbReference type="GO" id="GO:0016926">
    <property type="term" value="P:protein desumoylation"/>
    <property type="evidence" value="ECO:0007669"/>
    <property type="project" value="UniProtKB-ARBA"/>
</dbReference>
<keyword evidence="6" id="KW-1185">Reference proteome</keyword>
<accession>A0A915DCT2</accession>
<proteinExistence type="inferred from homology"/>
<keyword evidence="3" id="KW-0378">Hydrolase</keyword>
<dbReference type="GO" id="GO:0006508">
    <property type="term" value="P:proteolysis"/>
    <property type="evidence" value="ECO:0007669"/>
    <property type="project" value="UniProtKB-KW"/>
</dbReference>
<keyword evidence="2" id="KW-0645">Protease</keyword>
<keyword evidence="4" id="KW-0788">Thiol protease</keyword>
<dbReference type="Pfam" id="PF02902">
    <property type="entry name" value="Peptidase_C48"/>
    <property type="match status" value="1"/>
</dbReference>
<dbReference type="AlphaFoldDB" id="A0A915DCT2"/>
<dbReference type="Proteomes" id="UP000887574">
    <property type="component" value="Unplaced"/>
</dbReference>
<organism evidence="6 7">
    <name type="scientific">Ditylenchus dipsaci</name>
    <dbReference type="NCBI Taxonomy" id="166011"/>
    <lineage>
        <taxon>Eukaryota</taxon>
        <taxon>Metazoa</taxon>
        <taxon>Ecdysozoa</taxon>
        <taxon>Nematoda</taxon>
        <taxon>Chromadorea</taxon>
        <taxon>Rhabditida</taxon>
        <taxon>Tylenchina</taxon>
        <taxon>Tylenchomorpha</taxon>
        <taxon>Sphaerularioidea</taxon>
        <taxon>Anguinidae</taxon>
        <taxon>Anguininae</taxon>
        <taxon>Ditylenchus</taxon>
    </lineage>
</organism>
<dbReference type="InterPro" id="IPR038765">
    <property type="entry name" value="Papain-like_cys_pep_sf"/>
</dbReference>
<evidence type="ECO:0000259" key="5">
    <source>
        <dbReference type="PROSITE" id="PS50600"/>
    </source>
</evidence>
<dbReference type="SUPFAM" id="SSF54001">
    <property type="entry name" value="Cysteine proteinases"/>
    <property type="match status" value="1"/>
</dbReference>
<dbReference type="PROSITE" id="PS50600">
    <property type="entry name" value="ULP_PROTEASE"/>
    <property type="match status" value="1"/>
</dbReference>
<dbReference type="Gene3D" id="3.40.395.10">
    <property type="entry name" value="Adenoviral Proteinase, Chain A"/>
    <property type="match status" value="1"/>
</dbReference>
<protein>
    <submittedName>
        <fullName evidence="7">Ubiquitin-like protease family profile domain-containing protein</fullName>
    </submittedName>
</protein>
<dbReference type="InterPro" id="IPR003653">
    <property type="entry name" value="Peptidase_C48_C"/>
</dbReference>
<reference evidence="7" key="1">
    <citation type="submission" date="2022-11" db="UniProtKB">
        <authorList>
            <consortium name="WormBaseParasite"/>
        </authorList>
    </citation>
    <scope>IDENTIFICATION</scope>
</reference>
<name>A0A915DCT2_9BILA</name>
<evidence type="ECO:0000256" key="3">
    <source>
        <dbReference type="ARBA" id="ARBA00022801"/>
    </source>
</evidence>
<evidence type="ECO:0000313" key="6">
    <source>
        <dbReference type="Proteomes" id="UP000887574"/>
    </source>
</evidence>
<dbReference type="GO" id="GO:0008234">
    <property type="term" value="F:cysteine-type peptidase activity"/>
    <property type="evidence" value="ECO:0007669"/>
    <property type="project" value="UniProtKB-KW"/>
</dbReference>
<feature type="domain" description="Ubiquitin-like protease family profile" evidence="5">
    <location>
        <begin position="117"/>
        <end position="266"/>
    </location>
</feature>
<dbReference type="PANTHER" id="PTHR46915">
    <property type="entry name" value="UBIQUITIN-LIKE PROTEASE 4-RELATED"/>
    <property type="match status" value="1"/>
</dbReference>
<dbReference type="WBParaSite" id="jg18066">
    <property type="protein sequence ID" value="jg18066"/>
    <property type="gene ID" value="jg18066"/>
</dbReference>
<comment type="similarity">
    <text evidence="1">Belongs to the peptidase C48 family.</text>
</comment>
<evidence type="ECO:0000313" key="7">
    <source>
        <dbReference type="WBParaSite" id="jg18066"/>
    </source>
</evidence>
<sequence>MMPDTLEFLAIASHLLATAEKKESKIARRKQFEEVFSRCENTANAMHDTSMMPDTLEFLAIASHLLATAEKKESKIAQKKAIRRSLQQMRRVIKKIYQNPLDASLNDNEVVLCKFNIAVTKEDMSRLCPGKMLNDNLINFYLELIADRSKHDDVLPQVSVFHTQFYEKLSSEGVSSVKKWTKTMDIFLSDLLLIPIHHASHWSLVVVKVSKQRLVYYDSLHGDGSKYLSQIKEFLRVESARKGYKGLDAKLAGLNGQENCDARERL</sequence>
<evidence type="ECO:0000256" key="1">
    <source>
        <dbReference type="ARBA" id="ARBA00005234"/>
    </source>
</evidence>
<evidence type="ECO:0000256" key="4">
    <source>
        <dbReference type="ARBA" id="ARBA00022807"/>
    </source>
</evidence>